<dbReference type="Gene3D" id="3.30.420.10">
    <property type="entry name" value="Ribonuclease H-like superfamily/Ribonuclease H"/>
    <property type="match status" value="1"/>
</dbReference>
<dbReference type="AlphaFoldDB" id="A0A420HVI6"/>
<feature type="domain" description="Exonuclease" evidence="6">
    <location>
        <begin position="451"/>
        <end position="642"/>
    </location>
</feature>
<sequence length="647" mass="71344">MFSTKCLFSNVPCPYEESCLLPRCIFKHSDSLSKISLEPSALPVKEEKELNTYEPCISAIPHVLPPDSSPNTKSDSLTQTSRTGAADNLNLAKPNSLGKLNDQVKKRKAEASSIVDDISSPAQRRKTVDDKPALVNMRLSTGSKSSISAHLNGLKNTVLQQATKVISQEALNPRALKASAPATHNMRYQLLKALHGQFKRLNTELATDKKNSQAKLVLSDQALITRALDIEEETAIVSPLVYSNLIKNKILVYKRMSAKQWAEERANEILQAQKEIEAQSFSSNIAMNGGKPNEALKPIETGLSPEEELKLLPELKIDFTKSFDHGFVTIPPTADEIELARKGTEASKGWEVCDRCKSRFQVFPGRREEDGALTSGGQCTYHYGRTYLTDLSASFSKRIKKYRCCGESLGDSHGCTTAPCHVFKISEVKRLASILNFQTTPPNFDEAKTKQPVCLDGEMGYTVNGLELIRLTATSWPDGQDLFDVLVRPLGPILDLNSRYSGVYPEHMANALPWTPNQPLPKNSKPHLLPILPSVVEARSLLFSHLSPSTPLIGHGLENDLNAIRMIHPTIIDTAFLFPHKLGLPYRNSLKSLVRKYLDRAIQDAGTNGGGNDNNSLAGHDSKEDAIAAGDLVKYALKIRKEKLRST</sequence>
<dbReference type="PANTHER" id="PTHR12801">
    <property type="entry name" value="RNA EXONUCLEASE REXO1 / RECO3 FAMILY MEMBER-RELATED"/>
    <property type="match status" value="1"/>
</dbReference>
<comment type="similarity">
    <text evidence="1">Belongs to the REXO1/REXO3 family.</text>
</comment>
<feature type="compositionally biased region" description="Polar residues" evidence="5">
    <location>
        <begin position="69"/>
        <end position="83"/>
    </location>
</feature>
<dbReference type="OrthoDB" id="3996471at2759"/>
<dbReference type="Proteomes" id="UP000286134">
    <property type="component" value="Unassembled WGS sequence"/>
</dbReference>
<keyword evidence="3" id="KW-0378">Hydrolase</keyword>
<dbReference type="GO" id="GO:0003676">
    <property type="term" value="F:nucleic acid binding"/>
    <property type="evidence" value="ECO:0007669"/>
    <property type="project" value="InterPro"/>
</dbReference>
<dbReference type="InterPro" id="IPR036397">
    <property type="entry name" value="RNaseH_sf"/>
</dbReference>
<keyword evidence="4 7" id="KW-0269">Exonuclease</keyword>
<dbReference type="InterPro" id="IPR034922">
    <property type="entry name" value="REX1-like_exo"/>
</dbReference>
<dbReference type="EMBL" id="MCFK01004202">
    <property type="protein sequence ID" value="RKF61461.1"/>
    <property type="molecule type" value="Genomic_DNA"/>
</dbReference>
<dbReference type="InterPro" id="IPR013520">
    <property type="entry name" value="Ribonucl_H"/>
</dbReference>
<comment type="caution">
    <text evidence="7">The sequence shown here is derived from an EMBL/GenBank/DDBJ whole genome shotgun (WGS) entry which is preliminary data.</text>
</comment>
<evidence type="ECO:0000256" key="5">
    <source>
        <dbReference type="SAM" id="MobiDB-lite"/>
    </source>
</evidence>
<evidence type="ECO:0000313" key="8">
    <source>
        <dbReference type="Proteomes" id="UP000286134"/>
    </source>
</evidence>
<evidence type="ECO:0000256" key="1">
    <source>
        <dbReference type="ARBA" id="ARBA00006357"/>
    </source>
</evidence>
<evidence type="ECO:0000256" key="2">
    <source>
        <dbReference type="ARBA" id="ARBA00022722"/>
    </source>
</evidence>
<evidence type="ECO:0000259" key="6">
    <source>
        <dbReference type="SMART" id="SM00479"/>
    </source>
</evidence>
<dbReference type="InterPro" id="IPR047021">
    <property type="entry name" value="REXO1/3/4-like"/>
</dbReference>
<dbReference type="SMART" id="SM00479">
    <property type="entry name" value="EXOIII"/>
    <property type="match status" value="1"/>
</dbReference>
<keyword evidence="2" id="KW-0540">Nuclease</keyword>
<proteinExistence type="inferred from homology"/>
<evidence type="ECO:0000313" key="7">
    <source>
        <dbReference type="EMBL" id="RKF61461.1"/>
    </source>
</evidence>
<evidence type="ECO:0000256" key="3">
    <source>
        <dbReference type="ARBA" id="ARBA00022801"/>
    </source>
</evidence>
<dbReference type="PANTHER" id="PTHR12801:SF112">
    <property type="entry name" value="RNA EXONUCLEASE 3"/>
    <property type="match status" value="1"/>
</dbReference>
<gene>
    <name evidence="7" type="ORF">OnM2_042049</name>
</gene>
<organism evidence="7 8">
    <name type="scientific">Erysiphe neolycopersici</name>
    <dbReference type="NCBI Taxonomy" id="212602"/>
    <lineage>
        <taxon>Eukaryota</taxon>
        <taxon>Fungi</taxon>
        <taxon>Dikarya</taxon>
        <taxon>Ascomycota</taxon>
        <taxon>Pezizomycotina</taxon>
        <taxon>Leotiomycetes</taxon>
        <taxon>Erysiphales</taxon>
        <taxon>Erysiphaceae</taxon>
        <taxon>Erysiphe</taxon>
    </lineage>
</organism>
<keyword evidence="8" id="KW-1185">Reference proteome</keyword>
<evidence type="ECO:0000256" key="4">
    <source>
        <dbReference type="ARBA" id="ARBA00022839"/>
    </source>
</evidence>
<dbReference type="GO" id="GO:0005634">
    <property type="term" value="C:nucleus"/>
    <property type="evidence" value="ECO:0007669"/>
    <property type="project" value="TreeGrafter"/>
</dbReference>
<dbReference type="CDD" id="cd06145">
    <property type="entry name" value="REX1_like"/>
    <property type="match status" value="1"/>
</dbReference>
<reference evidence="7 8" key="1">
    <citation type="journal article" date="2018" name="BMC Genomics">
        <title>Comparative genome analyses reveal sequence features reflecting distinct modes of host-adaptation between dicot and monocot powdery mildew.</title>
        <authorList>
            <person name="Wu Y."/>
            <person name="Ma X."/>
            <person name="Pan Z."/>
            <person name="Kale S.D."/>
            <person name="Song Y."/>
            <person name="King H."/>
            <person name="Zhang Q."/>
            <person name="Presley C."/>
            <person name="Deng X."/>
            <person name="Wei C.I."/>
            <person name="Xiao S."/>
        </authorList>
    </citation>
    <scope>NUCLEOTIDE SEQUENCE [LARGE SCALE GENOMIC DNA]</scope>
    <source>
        <strain evidence="7">UMSG2</strain>
    </source>
</reference>
<dbReference type="SUPFAM" id="SSF53098">
    <property type="entry name" value="Ribonuclease H-like"/>
    <property type="match status" value="1"/>
</dbReference>
<name>A0A420HVI6_9PEZI</name>
<protein>
    <submittedName>
        <fullName evidence="7">RNA exonuclease 3</fullName>
    </submittedName>
</protein>
<dbReference type="GO" id="GO:0004527">
    <property type="term" value="F:exonuclease activity"/>
    <property type="evidence" value="ECO:0007669"/>
    <property type="project" value="UniProtKB-KW"/>
</dbReference>
<dbReference type="InterPro" id="IPR012337">
    <property type="entry name" value="RNaseH-like_sf"/>
</dbReference>
<feature type="region of interest" description="Disordered" evidence="5">
    <location>
        <begin position="61"/>
        <end position="104"/>
    </location>
</feature>
<accession>A0A420HVI6</accession>
<dbReference type="STRING" id="212602.A0A420HVI6"/>